<organism evidence="1 2">
    <name type="scientific">Neurospora tetrasperma (strain FGSC 2508 / ATCC MYA-4615 / P0657)</name>
    <dbReference type="NCBI Taxonomy" id="510951"/>
    <lineage>
        <taxon>Eukaryota</taxon>
        <taxon>Fungi</taxon>
        <taxon>Dikarya</taxon>
        <taxon>Ascomycota</taxon>
        <taxon>Pezizomycotina</taxon>
        <taxon>Sordariomycetes</taxon>
        <taxon>Sordariomycetidae</taxon>
        <taxon>Sordariales</taxon>
        <taxon>Sordariaceae</taxon>
        <taxon>Neurospora</taxon>
    </lineage>
</organism>
<dbReference type="GeneID" id="20827291"/>
<dbReference type="AlphaFoldDB" id="F8N4L0"/>
<evidence type="ECO:0000313" key="1">
    <source>
        <dbReference type="EMBL" id="EGO53548.1"/>
    </source>
</evidence>
<evidence type="ECO:0000313" key="2">
    <source>
        <dbReference type="Proteomes" id="UP000008065"/>
    </source>
</evidence>
<dbReference type="EMBL" id="GL891382">
    <property type="protein sequence ID" value="EGO53548.1"/>
    <property type="molecule type" value="Genomic_DNA"/>
</dbReference>
<dbReference type="RefSeq" id="XP_009857139.1">
    <property type="nucleotide sequence ID" value="XM_009858837.1"/>
</dbReference>
<dbReference type="VEuPathDB" id="FungiDB:NEUTE1DRAFT_150828"/>
<proteinExistence type="predicted"/>
<accession>F8N4L0</accession>
<sequence length="90" mass="9535">MTFATATATSTTPTTPINWLGAGEIMYSTKNGARLHHTCGIDYVGDGVAHNLTNTKTTPLDECIKECSAINRCIGGKMESLSGRWAGEVS</sequence>
<gene>
    <name evidence="1" type="ORF">NEUTE1DRAFT_150828</name>
</gene>
<reference evidence="2" key="1">
    <citation type="journal article" date="2011" name="Genetics">
        <title>Massive changes in genome architecture accompany the transition to self-fertility in the filamentous fungus Neurospora tetrasperma.</title>
        <authorList>
            <person name="Ellison C.E."/>
            <person name="Stajich J.E."/>
            <person name="Jacobson D.J."/>
            <person name="Natvig D.O."/>
            <person name="Lapidus A."/>
            <person name="Foster B."/>
            <person name="Aerts A."/>
            <person name="Riley R."/>
            <person name="Lindquist E.A."/>
            <person name="Grigoriev I.V."/>
            <person name="Taylor J.W."/>
        </authorList>
    </citation>
    <scope>NUCLEOTIDE SEQUENCE [LARGE SCALE GENOMIC DNA]</scope>
    <source>
        <strain evidence="2">FGSC 2508 / P0657</strain>
    </source>
</reference>
<feature type="non-terminal residue" evidence="1">
    <location>
        <position position="90"/>
    </location>
</feature>
<dbReference type="KEGG" id="nte:NEUTE1DRAFT150828"/>
<name>F8N4L0_NEUT8</name>
<keyword evidence="2" id="KW-1185">Reference proteome</keyword>
<evidence type="ECO:0008006" key="3">
    <source>
        <dbReference type="Google" id="ProtNLM"/>
    </source>
</evidence>
<dbReference type="HOGENOM" id="CLU_2446697_0_0_1"/>
<protein>
    <recommendedName>
        <fullName evidence="3">Apple domain-containing protein</fullName>
    </recommendedName>
</protein>
<dbReference type="Proteomes" id="UP000008065">
    <property type="component" value="Unassembled WGS sequence"/>
</dbReference>